<evidence type="ECO:0000313" key="2">
    <source>
        <dbReference type="Proteomes" id="UP000073492"/>
    </source>
</evidence>
<sequence length="136" mass="15205">MLRPSSSGPMANEEMQDLIKTVDAETPTPSAHQRPLRRSVFERPAMLVWFPSASDAMLDTAGLHLLFWVGMCRTGRHENLRKASHLQQSGTSDMLNHECDASQHCIYHSSDLEGRACIQAPQQTQEIKCVPEASLF</sequence>
<organism evidence="1 2">
    <name type="scientific">Pseudocercospora musae</name>
    <dbReference type="NCBI Taxonomy" id="113226"/>
    <lineage>
        <taxon>Eukaryota</taxon>
        <taxon>Fungi</taxon>
        <taxon>Dikarya</taxon>
        <taxon>Ascomycota</taxon>
        <taxon>Pezizomycotina</taxon>
        <taxon>Dothideomycetes</taxon>
        <taxon>Dothideomycetidae</taxon>
        <taxon>Mycosphaerellales</taxon>
        <taxon>Mycosphaerellaceae</taxon>
        <taxon>Pseudocercospora</taxon>
    </lineage>
</organism>
<gene>
    <name evidence="1" type="ORF">AC579_8786</name>
</gene>
<dbReference type="AlphaFoldDB" id="A0A139IWA7"/>
<proteinExistence type="predicted"/>
<dbReference type="Proteomes" id="UP000073492">
    <property type="component" value="Unassembled WGS sequence"/>
</dbReference>
<name>A0A139IWA7_9PEZI</name>
<comment type="caution">
    <text evidence="1">The sequence shown here is derived from an EMBL/GenBank/DDBJ whole genome shotgun (WGS) entry which is preliminary data.</text>
</comment>
<dbReference type="EMBL" id="LFZO01000001">
    <property type="protein sequence ID" value="KXT19003.1"/>
    <property type="molecule type" value="Genomic_DNA"/>
</dbReference>
<accession>A0A139IWA7</accession>
<protein>
    <submittedName>
        <fullName evidence="1">Uncharacterized protein</fullName>
    </submittedName>
</protein>
<reference evidence="1 2" key="1">
    <citation type="submission" date="2015-07" db="EMBL/GenBank/DDBJ databases">
        <title>Comparative genomics of the Sigatoka disease complex on banana suggests a link between parallel evolutionary changes in Pseudocercospora fijiensis and Pseudocercospora eumusae and increased virulence on the banana host.</title>
        <authorList>
            <person name="Chang T.-C."/>
            <person name="Salvucci A."/>
            <person name="Crous P.W."/>
            <person name="Stergiopoulos I."/>
        </authorList>
    </citation>
    <scope>NUCLEOTIDE SEQUENCE [LARGE SCALE GENOMIC DNA]</scope>
    <source>
        <strain evidence="1 2">CBS 116634</strain>
    </source>
</reference>
<evidence type="ECO:0000313" key="1">
    <source>
        <dbReference type="EMBL" id="KXT19003.1"/>
    </source>
</evidence>
<keyword evidence="2" id="KW-1185">Reference proteome</keyword>